<name>A0A099NWB7_PICKU</name>
<feature type="transmembrane region" description="Helical" evidence="1">
    <location>
        <begin position="62"/>
        <end position="81"/>
    </location>
</feature>
<protein>
    <submittedName>
        <fullName evidence="3">Uncharacterized protein</fullName>
    </submittedName>
</protein>
<gene>
    <name evidence="2" type="ORF">C5L36_0B01920</name>
    <name evidence="3" type="ORF">JL09_g3749</name>
</gene>
<keyword evidence="5" id="KW-1185">Reference proteome</keyword>
<dbReference type="EMBL" id="JQFK01000044">
    <property type="protein sequence ID" value="KGK37098.1"/>
    <property type="molecule type" value="Genomic_DNA"/>
</dbReference>
<dbReference type="EMBL" id="CP028774">
    <property type="protein sequence ID" value="AWU74928.1"/>
    <property type="molecule type" value="Genomic_DNA"/>
</dbReference>
<dbReference type="PANTHER" id="PTHR28026">
    <property type="entry name" value="DUF962 DOMAIN PROTEIN (AFU_ORTHOLOGUE AFUA_8G05310)"/>
    <property type="match status" value="1"/>
</dbReference>
<reference evidence="4" key="1">
    <citation type="journal article" date="2014" name="Microb. Cell Fact.">
        <title>Exploiting Issatchenkia orientalis SD108 for succinic acid production.</title>
        <authorList>
            <person name="Xiao H."/>
            <person name="Shao Z."/>
            <person name="Jiang Y."/>
            <person name="Dole S."/>
            <person name="Zhao H."/>
        </authorList>
    </citation>
    <scope>NUCLEOTIDE SEQUENCE [LARGE SCALE GENOMIC DNA]</scope>
    <source>
        <strain evidence="4">SD108</strain>
    </source>
</reference>
<feature type="transmembrane region" description="Helical" evidence="1">
    <location>
        <begin position="93"/>
        <end position="111"/>
    </location>
</feature>
<evidence type="ECO:0000313" key="4">
    <source>
        <dbReference type="Proteomes" id="UP000029867"/>
    </source>
</evidence>
<dbReference type="GO" id="GO:0046521">
    <property type="term" value="P:sphingoid catabolic process"/>
    <property type="evidence" value="ECO:0007669"/>
    <property type="project" value="TreeGrafter"/>
</dbReference>
<keyword evidence="1" id="KW-1133">Transmembrane helix</keyword>
<dbReference type="Proteomes" id="UP000249293">
    <property type="component" value="Chromosome 2"/>
</dbReference>
<dbReference type="VEuPathDB" id="FungiDB:C5L36_0B01920"/>
<dbReference type="GeneID" id="40382693"/>
<dbReference type="eggNOG" id="KOG3292">
    <property type="taxonomic scope" value="Eukaryota"/>
</dbReference>
<dbReference type="RefSeq" id="XP_029320405.1">
    <property type="nucleotide sequence ID" value="XM_029464546.1"/>
</dbReference>
<evidence type="ECO:0000313" key="3">
    <source>
        <dbReference type="EMBL" id="KGK37098.1"/>
    </source>
</evidence>
<dbReference type="HOGENOM" id="CLU_081702_1_1_1"/>
<feature type="transmembrane region" description="Helical" evidence="1">
    <location>
        <begin position="131"/>
        <end position="148"/>
    </location>
</feature>
<dbReference type="AlphaFoldDB" id="A0A099NWB7"/>
<accession>A0A099NWB7</accession>
<evidence type="ECO:0000256" key="1">
    <source>
        <dbReference type="SAM" id="Phobius"/>
    </source>
</evidence>
<keyword evidence="1" id="KW-0812">Transmembrane</keyword>
<dbReference type="KEGG" id="pkz:C5L36_0B01920"/>
<evidence type="ECO:0000313" key="5">
    <source>
        <dbReference type="Proteomes" id="UP000249293"/>
    </source>
</evidence>
<sequence>MLFDLSYQLAYYKAYHLHQKNVAIHLCCIPLILASAMTMLYATGKPWILYSLATVYSGYYIILHRKVGAMASAFLVAIIILIQKLNTLFPPTVIFRSALTIHILSWAAQFYGHFHFEKRSPAVLDNLVQPLVLAPYFVLFELLFNAGYERKLHDRMLAQAVQLRRDKQ</sequence>
<dbReference type="GO" id="GO:0005783">
    <property type="term" value="C:endoplasmic reticulum"/>
    <property type="evidence" value="ECO:0007669"/>
    <property type="project" value="TreeGrafter"/>
</dbReference>
<feature type="transmembrane region" description="Helical" evidence="1">
    <location>
        <begin position="21"/>
        <end position="42"/>
    </location>
</feature>
<evidence type="ECO:0000313" key="2">
    <source>
        <dbReference type="EMBL" id="AWU74928.1"/>
    </source>
</evidence>
<dbReference type="Proteomes" id="UP000029867">
    <property type="component" value="Unassembled WGS sequence"/>
</dbReference>
<proteinExistence type="predicted"/>
<dbReference type="OrthoDB" id="2124888at2759"/>
<dbReference type="GO" id="GO:0016020">
    <property type="term" value="C:membrane"/>
    <property type="evidence" value="ECO:0007669"/>
    <property type="project" value="GOC"/>
</dbReference>
<dbReference type="PANTHER" id="PTHR28026:SF9">
    <property type="entry name" value="2-HYDROXY-PALMITIC ACID DIOXYGENASE MPO1"/>
    <property type="match status" value="1"/>
</dbReference>
<organism evidence="3 4">
    <name type="scientific">Pichia kudriavzevii</name>
    <name type="common">Yeast</name>
    <name type="synonym">Issatchenkia orientalis</name>
    <dbReference type="NCBI Taxonomy" id="4909"/>
    <lineage>
        <taxon>Eukaryota</taxon>
        <taxon>Fungi</taxon>
        <taxon>Dikarya</taxon>
        <taxon>Ascomycota</taxon>
        <taxon>Saccharomycotina</taxon>
        <taxon>Pichiomycetes</taxon>
        <taxon>Pichiales</taxon>
        <taxon>Pichiaceae</taxon>
        <taxon>Pichia</taxon>
    </lineage>
</organism>
<keyword evidence="1" id="KW-0472">Membrane</keyword>
<reference evidence="2 5" key="3">
    <citation type="submission" date="2018-06" db="EMBL/GenBank/DDBJ databases">
        <title>Population genomics shows no distinction between pathogenic Candida krusei and environmental Pichia kudriavzevii: One species, four names.</title>
        <authorList>
            <person name="Douglass A.P."/>
            <person name="Offei B."/>
            <person name="Braun-Galleani S."/>
            <person name="Coughlan A.Y."/>
            <person name="Martos A."/>
            <person name="Ortiz-Merino R.A."/>
            <person name="Byrne K.P."/>
            <person name="Wolfe K.H."/>
        </authorList>
    </citation>
    <scope>NUCLEOTIDE SEQUENCE [LARGE SCALE GENOMIC DNA]</scope>
    <source>
        <strain evidence="2 5">CBS573</strain>
    </source>
</reference>
<dbReference type="Pfam" id="PF06127">
    <property type="entry name" value="Mpo1-like"/>
    <property type="match status" value="1"/>
</dbReference>
<reference evidence="3" key="2">
    <citation type="submission" date="2014-08" db="EMBL/GenBank/DDBJ databases">
        <title>Exploiting Issatchenkia orientalis SD108 for Succinic Acid Production.</title>
        <authorList>
            <person name="Xiao H."/>
            <person name="Shao Z."/>
            <person name="Jiang Y."/>
            <person name="Dole S."/>
            <person name="Zhao H."/>
        </authorList>
    </citation>
    <scope>NUCLEOTIDE SEQUENCE [LARGE SCALE GENOMIC DNA]</scope>
    <source>
        <strain evidence="3">SD108</strain>
    </source>
</reference>
<dbReference type="InterPro" id="IPR009305">
    <property type="entry name" value="Mpo1-like"/>
</dbReference>